<dbReference type="GO" id="GO:0000398">
    <property type="term" value="P:mRNA splicing, via spliceosome"/>
    <property type="evidence" value="ECO:0007669"/>
    <property type="project" value="TreeGrafter"/>
</dbReference>
<dbReference type="Pfam" id="PF04146">
    <property type="entry name" value="YTH"/>
    <property type="match status" value="1"/>
</dbReference>
<feature type="domain" description="YTH" evidence="2">
    <location>
        <begin position="112"/>
        <end position="248"/>
    </location>
</feature>
<dbReference type="PANTHER" id="PTHR12357">
    <property type="entry name" value="YTH YT521-B HOMOLOGY DOMAIN-CONTAINING"/>
    <property type="match status" value="1"/>
</dbReference>
<name>A0A072NXS4_9EURO</name>
<evidence type="ECO:0000256" key="1">
    <source>
        <dbReference type="SAM" id="MobiDB-lite"/>
    </source>
</evidence>
<feature type="compositionally biased region" description="Polar residues" evidence="1">
    <location>
        <begin position="258"/>
        <end position="273"/>
    </location>
</feature>
<accession>A0A072NXS4</accession>
<dbReference type="CDD" id="cd00590">
    <property type="entry name" value="RRM_SF"/>
    <property type="match status" value="1"/>
</dbReference>
<dbReference type="GO" id="GO:1990247">
    <property type="term" value="F:N6-methyladenosine-containing RNA reader activity"/>
    <property type="evidence" value="ECO:0007669"/>
    <property type="project" value="TreeGrafter"/>
</dbReference>
<dbReference type="CDD" id="cd21134">
    <property type="entry name" value="YTH"/>
    <property type="match status" value="1"/>
</dbReference>
<feature type="region of interest" description="Disordered" evidence="1">
    <location>
        <begin position="246"/>
        <end position="273"/>
    </location>
</feature>
<comment type="caution">
    <text evidence="3">The sequence shown here is derived from an EMBL/GenBank/DDBJ whole genome shotgun (WGS) entry which is preliminary data.</text>
</comment>
<dbReference type="SUPFAM" id="SSF54928">
    <property type="entry name" value="RNA-binding domain, RBD"/>
    <property type="match status" value="1"/>
</dbReference>
<dbReference type="RefSeq" id="XP_013255274.1">
    <property type="nucleotide sequence ID" value="XM_013399820.1"/>
</dbReference>
<dbReference type="HOGENOM" id="CLU_011694_4_2_1"/>
<sequence>MSLRDYFSEAAPYNVLSVAYNPDAKYAFVNFTSEGSRAAAITHAATNMFEGRRLDCRIRQGSMSRSTKVHYGMSYPGRASFTVSSQQSNSVEQQAQELLHFPEVLQAEWGKDKYFILKSFSLDALSRSIETGQWYIPKRHCTRLNIAFKSARRVYFVFSVNGSGTFAGVALMKSETLPETKKLTHQNDIHRSTSTGSEGSLQSSMISDPSSLEAGMRIPTLASDRYAPGTICYEPERRRIVWEAVQGSDQASEDDDSSFITDSPTKTFPSSPWETTFESRDIFAHRPRDMSSTSHKSPFKSPSVKALWDHESQSPAAASSQKLQSKLEQFGNPCQIEWLSTTEIPFDEVRGIKNSWNSNKEVHVARNVTAIETRAASYLLKSWGINTEAS</sequence>
<feature type="region of interest" description="Disordered" evidence="1">
    <location>
        <begin position="285"/>
        <end position="324"/>
    </location>
</feature>
<dbReference type="Gene3D" id="3.10.590.10">
    <property type="entry name" value="ph1033 like domains"/>
    <property type="match status" value="2"/>
</dbReference>
<dbReference type="GO" id="GO:0000381">
    <property type="term" value="P:regulation of alternative mRNA splicing, via spliceosome"/>
    <property type="evidence" value="ECO:0007669"/>
    <property type="project" value="TreeGrafter"/>
</dbReference>
<dbReference type="GeneID" id="25286001"/>
<dbReference type="GO" id="GO:0003729">
    <property type="term" value="F:mRNA binding"/>
    <property type="evidence" value="ECO:0007669"/>
    <property type="project" value="TreeGrafter"/>
</dbReference>
<gene>
    <name evidence="3" type="ORF">A1O9_11101</name>
</gene>
<dbReference type="Gene3D" id="3.30.70.330">
    <property type="match status" value="1"/>
</dbReference>
<evidence type="ECO:0000313" key="3">
    <source>
        <dbReference type="EMBL" id="KEF52684.1"/>
    </source>
</evidence>
<protein>
    <recommendedName>
        <fullName evidence="2">YTH domain-containing protein</fullName>
    </recommendedName>
</protein>
<feature type="compositionally biased region" description="Polar residues" evidence="1">
    <location>
        <begin position="313"/>
        <end position="324"/>
    </location>
</feature>
<feature type="compositionally biased region" description="Basic and acidic residues" evidence="1">
    <location>
        <begin position="182"/>
        <end position="191"/>
    </location>
</feature>
<dbReference type="PANTHER" id="PTHR12357:SF3">
    <property type="entry name" value="YTH DOMAIN-CONTAINING PROTEIN 1"/>
    <property type="match status" value="1"/>
</dbReference>
<dbReference type="AlphaFoldDB" id="A0A072NXS4"/>
<dbReference type="InterPro" id="IPR007275">
    <property type="entry name" value="YTH_domain"/>
</dbReference>
<feature type="compositionally biased region" description="Polar residues" evidence="1">
    <location>
        <begin position="192"/>
        <end position="209"/>
    </location>
</feature>
<proteinExistence type="predicted"/>
<organism evidence="3 4">
    <name type="scientific">Exophiala aquamarina CBS 119918</name>
    <dbReference type="NCBI Taxonomy" id="1182545"/>
    <lineage>
        <taxon>Eukaryota</taxon>
        <taxon>Fungi</taxon>
        <taxon>Dikarya</taxon>
        <taxon>Ascomycota</taxon>
        <taxon>Pezizomycotina</taxon>
        <taxon>Eurotiomycetes</taxon>
        <taxon>Chaetothyriomycetidae</taxon>
        <taxon>Chaetothyriales</taxon>
        <taxon>Herpotrichiellaceae</taxon>
        <taxon>Exophiala</taxon>
    </lineage>
</organism>
<dbReference type="GO" id="GO:0005654">
    <property type="term" value="C:nucleoplasm"/>
    <property type="evidence" value="ECO:0007669"/>
    <property type="project" value="TreeGrafter"/>
</dbReference>
<dbReference type="InterPro" id="IPR045168">
    <property type="entry name" value="YTH_prot"/>
</dbReference>
<feature type="region of interest" description="Disordered" evidence="1">
    <location>
        <begin position="182"/>
        <end position="209"/>
    </location>
</feature>
<keyword evidence="4" id="KW-1185">Reference proteome</keyword>
<dbReference type="STRING" id="1182545.A0A072NXS4"/>
<dbReference type="EMBL" id="AMGV01000016">
    <property type="protein sequence ID" value="KEF52684.1"/>
    <property type="molecule type" value="Genomic_DNA"/>
</dbReference>
<dbReference type="PROSITE" id="PS50882">
    <property type="entry name" value="YTH"/>
    <property type="match status" value="1"/>
</dbReference>
<dbReference type="VEuPathDB" id="FungiDB:A1O9_11101"/>
<dbReference type="Proteomes" id="UP000027920">
    <property type="component" value="Unassembled WGS sequence"/>
</dbReference>
<dbReference type="InterPro" id="IPR012677">
    <property type="entry name" value="Nucleotide-bd_a/b_plait_sf"/>
</dbReference>
<evidence type="ECO:0000259" key="2">
    <source>
        <dbReference type="PROSITE" id="PS50882"/>
    </source>
</evidence>
<evidence type="ECO:0000313" key="4">
    <source>
        <dbReference type="Proteomes" id="UP000027920"/>
    </source>
</evidence>
<dbReference type="OrthoDB" id="306690at2759"/>
<reference evidence="3 4" key="1">
    <citation type="submission" date="2013-03" db="EMBL/GenBank/DDBJ databases">
        <title>The Genome Sequence of Exophiala aquamarina CBS 119918.</title>
        <authorList>
            <consortium name="The Broad Institute Genomics Platform"/>
            <person name="Cuomo C."/>
            <person name="de Hoog S."/>
            <person name="Gorbushina A."/>
            <person name="Walker B."/>
            <person name="Young S.K."/>
            <person name="Zeng Q."/>
            <person name="Gargeya S."/>
            <person name="Fitzgerald M."/>
            <person name="Haas B."/>
            <person name="Abouelleil A."/>
            <person name="Allen A.W."/>
            <person name="Alvarado L."/>
            <person name="Arachchi H.M."/>
            <person name="Berlin A.M."/>
            <person name="Chapman S.B."/>
            <person name="Gainer-Dewar J."/>
            <person name="Goldberg J."/>
            <person name="Griggs A."/>
            <person name="Gujja S."/>
            <person name="Hansen M."/>
            <person name="Howarth C."/>
            <person name="Imamovic A."/>
            <person name="Ireland A."/>
            <person name="Larimer J."/>
            <person name="McCowan C."/>
            <person name="Murphy C."/>
            <person name="Pearson M."/>
            <person name="Poon T.W."/>
            <person name="Priest M."/>
            <person name="Roberts A."/>
            <person name="Saif S."/>
            <person name="Shea T."/>
            <person name="Sisk P."/>
            <person name="Sykes S."/>
            <person name="Wortman J."/>
            <person name="Nusbaum C."/>
            <person name="Birren B."/>
        </authorList>
    </citation>
    <scope>NUCLEOTIDE SEQUENCE [LARGE SCALE GENOMIC DNA]</scope>
    <source>
        <strain evidence="3 4">CBS 119918</strain>
    </source>
</reference>
<dbReference type="InterPro" id="IPR035979">
    <property type="entry name" value="RBD_domain_sf"/>
</dbReference>